<keyword evidence="8" id="KW-1133">Transmembrane helix</keyword>
<evidence type="ECO:0000256" key="5">
    <source>
        <dbReference type="ARBA" id="ARBA00022679"/>
    </source>
</evidence>
<dbReference type="GO" id="GO:0047262">
    <property type="term" value="F:polygalacturonate 4-alpha-galacturonosyltransferase activity"/>
    <property type="evidence" value="ECO:0007669"/>
    <property type="project" value="InterPro"/>
</dbReference>
<feature type="compositionally biased region" description="Basic and acidic residues" evidence="13">
    <location>
        <begin position="250"/>
        <end position="275"/>
    </location>
</feature>
<feature type="compositionally biased region" description="Basic and acidic residues" evidence="13">
    <location>
        <begin position="153"/>
        <end position="162"/>
    </location>
</feature>
<dbReference type="Proteomes" id="UP001454036">
    <property type="component" value="Unassembled WGS sequence"/>
</dbReference>
<dbReference type="GO" id="GO:0000139">
    <property type="term" value="C:Golgi membrane"/>
    <property type="evidence" value="ECO:0007669"/>
    <property type="project" value="UniProtKB-SubCell"/>
</dbReference>
<evidence type="ECO:0000256" key="4">
    <source>
        <dbReference type="ARBA" id="ARBA00022676"/>
    </source>
</evidence>
<evidence type="ECO:0000256" key="3">
    <source>
        <dbReference type="ARBA" id="ARBA00006351"/>
    </source>
</evidence>
<dbReference type="InterPro" id="IPR029044">
    <property type="entry name" value="Nucleotide-diphossugar_trans"/>
</dbReference>
<evidence type="ECO:0000256" key="12">
    <source>
        <dbReference type="ARBA" id="ARBA00023316"/>
    </source>
</evidence>
<keyword evidence="12" id="KW-0961">Cell wall biogenesis/degradation</keyword>
<comment type="caution">
    <text evidence="14">The sequence shown here is derived from an EMBL/GenBank/DDBJ whole genome shotgun (WGS) entry which is preliminary data.</text>
</comment>
<dbReference type="PANTHER" id="PTHR32116:SF0">
    <property type="entry name" value="GALACTURONOSYLTRANSFERASE 6-RELATED"/>
    <property type="match status" value="1"/>
</dbReference>
<keyword evidence="6" id="KW-0812">Transmembrane</keyword>
<accession>A0AAV3RUM7</accession>
<dbReference type="Pfam" id="PF25557">
    <property type="entry name" value="GAUT_1"/>
    <property type="match status" value="1"/>
</dbReference>
<keyword evidence="15" id="KW-1185">Reference proteome</keyword>
<dbReference type="InterPro" id="IPR002495">
    <property type="entry name" value="Glyco_trans_8"/>
</dbReference>
<keyword evidence="11" id="KW-0325">Glycoprotein</keyword>
<comment type="similarity">
    <text evidence="3">Belongs to the glycosyltransferase 8 family.</text>
</comment>
<feature type="compositionally biased region" description="Low complexity" evidence="13">
    <location>
        <begin position="199"/>
        <end position="209"/>
    </location>
</feature>
<evidence type="ECO:0000313" key="15">
    <source>
        <dbReference type="Proteomes" id="UP001454036"/>
    </source>
</evidence>
<keyword evidence="10" id="KW-0472">Membrane</keyword>
<evidence type="ECO:0000256" key="10">
    <source>
        <dbReference type="ARBA" id="ARBA00023136"/>
    </source>
</evidence>
<protein>
    <submittedName>
        <fullName evidence="14">Transferase</fullName>
    </submittedName>
</protein>
<proteinExistence type="inferred from homology"/>
<dbReference type="PANTHER" id="PTHR32116">
    <property type="entry name" value="GALACTURONOSYLTRANSFERASE 4-RELATED"/>
    <property type="match status" value="1"/>
</dbReference>
<organism evidence="14 15">
    <name type="scientific">Lithospermum erythrorhizon</name>
    <name type="common">Purple gromwell</name>
    <name type="synonym">Lithospermum officinale var. erythrorhizon</name>
    <dbReference type="NCBI Taxonomy" id="34254"/>
    <lineage>
        <taxon>Eukaryota</taxon>
        <taxon>Viridiplantae</taxon>
        <taxon>Streptophyta</taxon>
        <taxon>Embryophyta</taxon>
        <taxon>Tracheophyta</taxon>
        <taxon>Spermatophyta</taxon>
        <taxon>Magnoliopsida</taxon>
        <taxon>eudicotyledons</taxon>
        <taxon>Gunneridae</taxon>
        <taxon>Pentapetalae</taxon>
        <taxon>asterids</taxon>
        <taxon>lamiids</taxon>
        <taxon>Boraginales</taxon>
        <taxon>Boraginaceae</taxon>
        <taxon>Boraginoideae</taxon>
        <taxon>Lithospermeae</taxon>
        <taxon>Lithospermum</taxon>
    </lineage>
</organism>
<dbReference type="FunFam" id="3.90.550.10:FF:000056">
    <property type="entry name" value="Hexosyltransferase"/>
    <property type="match status" value="1"/>
</dbReference>
<dbReference type="AlphaFoldDB" id="A0AAV3RUM7"/>
<evidence type="ECO:0000256" key="13">
    <source>
        <dbReference type="SAM" id="MobiDB-lite"/>
    </source>
</evidence>
<keyword evidence="9" id="KW-0333">Golgi apparatus</keyword>
<evidence type="ECO:0000313" key="14">
    <source>
        <dbReference type="EMBL" id="GAA0183556.1"/>
    </source>
</evidence>
<evidence type="ECO:0000256" key="1">
    <source>
        <dbReference type="ARBA" id="ARBA00004323"/>
    </source>
</evidence>
<comment type="pathway">
    <text evidence="2">Glycan metabolism; pectin biosynthesis.</text>
</comment>
<dbReference type="EMBL" id="BAABME010011306">
    <property type="protein sequence ID" value="GAA0183556.1"/>
    <property type="molecule type" value="Genomic_DNA"/>
</dbReference>
<sequence>MRPFRRGTRVLILSFLTVSVLFPLLLLSYRLKQLKSDVSKEFVEDLSIIKHRTEVQALSAIEEDERDLLKEPFREVYKDVGFNSGVRLIASDTENSRESINVSRPFDADNRGSESGNTFSTSDEEDKSSESGNVLSASNEENKSSESGNVLRSSDEENKSNESGEVLRSTDEENSSSESVNALSTPDKEKSSESGNALSVSDVENSSSESGKEAEDVNLPNRNGISNARVDDPNKKKGHLHTLQEVKNTLPEKEKQTRPTTKGEHYKGSHRASDEKVKEIKDQIIRAKAYMKFIPQGSNSHFSKELRLRIKELEHALGGSSKDSNLPRRALQKMKAMEVTLAKANRIYPDCEAMSKKLRAMTYNTEEQVRSQKDQTKFLFQLAGRTTPKGLHCLSMRLTSEYFTLLPDDRELPNQHKLNDPSLYHFAVFSDNVLACAVVVNSTVSAAEDPEKIVFHIVTDSLNLPAMTMWFLANPPEKATIHVQSIDNFGWLSVKYEANLPKGSSLDLRFTSPLNHLRFYLPDLFPRLNKIVFLDHDVVVQKDLKALWEVNMKGKVNGAVKTCQEGEPSYHRMDMFINFTDPRIAKRFDPNTCTWAFGMNIFDLQEWRKQDLTQVYHKYLAMASKGSLMKAGTLPIGWMTFYKRTMALNRRFHALGLGHDHGVNPDEIQQASVLHFDGIMKPWLDIGIDTYKRYWKKYVNYQHPYFQQCNIQE</sequence>
<dbReference type="SUPFAM" id="SSF53448">
    <property type="entry name" value="Nucleotide-diphospho-sugar transferases"/>
    <property type="match status" value="1"/>
</dbReference>
<keyword evidence="7" id="KW-0735">Signal-anchor</keyword>
<reference evidence="14 15" key="1">
    <citation type="submission" date="2024-01" db="EMBL/GenBank/DDBJ databases">
        <title>The complete chloroplast genome sequence of Lithospermum erythrorhizon: insights into the phylogenetic relationship among Boraginaceae species and the maternal lineages of purple gromwells.</title>
        <authorList>
            <person name="Okada T."/>
            <person name="Watanabe K."/>
        </authorList>
    </citation>
    <scope>NUCLEOTIDE SEQUENCE [LARGE SCALE GENOMIC DNA]</scope>
</reference>
<dbReference type="GO" id="GO:0071555">
    <property type="term" value="P:cell wall organization"/>
    <property type="evidence" value="ECO:0007669"/>
    <property type="project" value="UniProtKB-KW"/>
</dbReference>
<evidence type="ECO:0000256" key="6">
    <source>
        <dbReference type="ARBA" id="ARBA00022692"/>
    </source>
</evidence>
<evidence type="ECO:0000256" key="8">
    <source>
        <dbReference type="ARBA" id="ARBA00022989"/>
    </source>
</evidence>
<gene>
    <name evidence="14" type="ORF">LIER_30945</name>
</gene>
<dbReference type="InterPro" id="IPR029993">
    <property type="entry name" value="GAUT"/>
</dbReference>
<feature type="region of interest" description="Disordered" evidence="13">
    <location>
        <begin position="97"/>
        <end position="275"/>
    </location>
</feature>
<evidence type="ECO:0000256" key="11">
    <source>
        <dbReference type="ARBA" id="ARBA00023180"/>
    </source>
</evidence>
<dbReference type="Pfam" id="PF01501">
    <property type="entry name" value="Glyco_transf_8"/>
    <property type="match status" value="1"/>
</dbReference>
<evidence type="ECO:0000256" key="7">
    <source>
        <dbReference type="ARBA" id="ARBA00022968"/>
    </source>
</evidence>
<name>A0AAV3RUM7_LITER</name>
<comment type="subcellular location">
    <subcellularLocation>
        <location evidence="1">Golgi apparatus membrane</location>
        <topology evidence="1">Single-pass type II membrane protein</topology>
    </subcellularLocation>
</comment>
<dbReference type="Gene3D" id="3.90.550.10">
    <property type="entry name" value="Spore Coat Polysaccharide Biosynthesis Protein SpsA, Chain A"/>
    <property type="match status" value="1"/>
</dbReference>
<keyword evidence="5 14" id="KW-0808">Transferase</keyword>
<evidence type="ECO:0000256" key="9">
    <source>
        <dbReference type="ARBA" id="ARBA00023034"/>
    </source>
</evidence>
<evidence type="ECO:0000256" key="2">
    <source>
        <dbReference type="ARBA" id="ARBA00004877"/>
    </source>
</evidence>
<keyword evidence="4" id="KW-0328">Glycosyltransferase</keyword>
<dbReference type="CDD" id="cd06429">
    <property type="entry name" value="GT8_like_1"/>
    <property type="match status" value="1"/>
</dbReference>